<evidence type="ECO:0000313" key="3">
    <source>
        <dbReference type="EnsemblPlants" id="PNT60644"/>
    </source>
</evidence>
<feature type="compositionally biased region" description="Pro residues" evidence="1">
    <location>
        <begin position="51"/>
        <end position="60"/>
    </location>
</feature>
<dbReference type="InParanoid" id="A0A2K2CF38"/>
<organism evidence="2">
    <name type="scientific">Brachypodium distachyon</name>
    <name type="common">Purple false brome</name>
    <name type="synonym">Trachynia distachya</name>
    <dbReference type="NCBI Taxonomy" id="15368"/>
    <lineage>
        <taxon>Eukaryota</taxon>
        <taxon>Viridiplantae</taxon>
        <taxon>Streptophyta</taxon>
        <taxon>Embryophyta</taxon>
        <taxon>Tracheophyta</taxon>
        <taxon>Spermatophyta</taxon>
        <taxon>Magnoliopsida</taxon>
        <taxon>Liliopsida</taxon>
        <taxon>Poales</taxon>
        <taxon>Poaceae</taxon>
        <taxon>BOP clade</taxon>
        <taxon>Pooideae</taxon>
        <taxon>Stipodae</taxon>
        <taxon>Brachypodieae</taxon>
        <taxon>Brachypodium</taxon>
    </lineage>
</organism>
<gene>
    <name evidence="2" type="ORF">BRADI_5g02833v3</name>
</gene>
<feature type="region of interest" description="Disordered" evidence="1">
    <location>
        <begin position="105"/>
        <end position="133"/>
    </location>
</feature>
<dbReference type="EnsemblPlants" id="PNT60644">
    <property type="protein sequence ID" value="PNT60644"/>
    <property type="gene ID" value="BRADI_5g02833v3"/>
</dbReference>
<feature type="non-terminal residue" evidence="2">
    <location>
        <position position="1"/>
    </location>
</feature>
<accession>A0A2K2CF38</accession>
<evidence type="ECO:0000256" key="1">
    <source>
        <dbReference type="SAM" id="MobiDB-lite"/>
    </source>
</evidence>
<dbReference type="Gramene" id="PNT60644">
    <property type="protein sequence ID" value="PNT60644"/>
    <property type="gene ID" value="BRADI_5g02833v3"/>
</dbReference>
<reference evidence="2" key="2">
    <citation type="submission" date="2017-06" db="EMBL/GenBank/DDBJ databases">
        <title>WGS assembly of Brachypodium distachyon.</title>
        <authorList>
            <consortium name="The International Brachypodium Initiative"/>
            <person name="Lucas S."/>
            <person name="Harmon-Smith M."/>
            <person name="Lail K."/>
            <person name="Tice H."/>
            <person name="Grimwood J."/>
            <person name="Bruce D."/>
            <person name="Barry K."/>
            <person name="Shu S."/>
            <person name="Lindquist E."/>
            <person name="Wang M."/>
            <person name="Pitluck S."/>
            <person name="Vogel J.P."/>
            <person name="Garvin D.F."/>
            <person name="Mockler T.C."/>
            <person name="Schmutz J."/>
            <person name="Rokhsar D."/>
            <person name="Bevan M.W."/>
        </authorList>
    </citation>
    <scope>NUCLEOTIDE SEQUENCE</scope>
    <source>
        <strain evidence="2">Bd21</strain>
    </source>
</reference>
<name>A0A2K2CF38_BRADI</name>
<dbReference type="AlphaFoldDB" id="A0A2K2CF38"/>
<sequence>LTLIPTPSLTLSHCRRHPHFSLSNSLSHCSLFPVSLLLVPTASPDAGAGQSPPPHEPIPLPHELSSPPNSLLLPYLSPKLSPPYLHQPSASWTMRRSCAPVLPASPVKDASGSGRGRLRPTPGAAVERGAWRSRSQPLRIPDLSRSEATGLLPLKVVAAAVAGDEVGAAMGSQLPAPPRIGGRWRGLVRAAAPNPPGSSGFGESMGRCYFYF</sequence>
<protein>
    <submittedName>
        <fullName evidence="2 3">Uncharacterized protein</fullName>
    </submittedName>
</protein>
<feature type="region of interest" description="Disordered" evidence="1">
    <location>
        <begin position="43"/>
        <end position="64"/>
    </location>
</feature>
<dbReference type="Proteomes" id="UP000008810">
    <property type="component" value="Chromosome 5"/>
</dbReference>
<proteinExistence type="predicted"/>
<evidence type="ECO:0000313" key="4">
    <source>
        <dbReference type="Proteomes" id="UP000008810"/>
    </source>
</evidence>
<reference evidence="2 3" key="1">
    <citation type="journal article" date="2010" name="Nature">
        <title>Genome sequencing and analysis of the model grass Brachypodium distachyon.</title>
        <authorList>
            <consortium name="International Brachypodium Initiative"/>
        </authorList>
    </citation>
    <scope>NUCLEOTIDE SEQUENCE [LARGE SCALE GENOMIC DNA]</scope>
    <source>
        <strain evidence="2 3">Bd21</strain>
    </source>
</reference>
<keyword evidence="4" id="KW-1185">Reference proteome</keyword>
<evidence type="ECO:0000313" key="2">
    <source>
        <dbReference type="EMBL" id="PNT60644.1"/>
    </source>
</evidence>
<dbReference type="EMBL" id="CM000884">
    <property type="protein sequence ID" value="PNT60644.1"/>
    <property type="molecule type" value="Genomic_DNA"/>
</dbReference>
<reference evidence="3" key="3">
    <citation type="submission" date="2018-08" db="UniProtKB">
        <authorList>
            <consortium name="EnsemblPlants"/>
        </authorList>
    </citation>
    <scope>IDENTIFICATION</scope>
    <source>
        <strain evidence="3">cv. Bd21</strain>
    </source>
</reference>